<dbReference type="AlphaFoldDB" id="A0A087D955"/>
<protein>
    <submittedName>
        <fullName evidence="1">Uncharacterized protein</fullName>
    </submittedName>
</protein>
<keyword evidence="2" id="KW-1185">Reference proteome</keyword>
<organism evidence="1 2">
    <name type="scientific">Bifidobacterium scardovii</name>
    <dbReference type="NCBI Taxonomy" id="158787"/>
    <lineage>
        <taxon>Bacteria</taxon>
        <taxon>Bacillati</taxon>
        <taxon>Actinomycetota</taxon>
        <taxon>Actinomycetes</taxon>
        <taxon>Bifidobacteriales</taxon>
        <taxon>Bifidobacteriaceae</taxon>
        <taxon>Bifidobacterium</taxon>
    </lineage>
</organism>
<comment type="caution">
    <text evidence="1">The sequence shown here is derived from an EMBL/GenBank/DDBJ whole genome shotgun (WGS) entry which is preliminary data.</text>
</comment>
<dbReference type="RefSeq" id="WP_033520028.1">
    <property type="nucleotide sequence ID" value="NZ_CAUPKV010000007.1"/>
</dbReference>
<proteinExistence type="predicted"/>
<sequence length="169" mass="17480">MAKRLILLAAVLCIAACAVYYVAVPVRIHASGVARRVDGAAGDASYSLDVRASCPRWFRNDEGRASVTVGMRADGGAPAETVTADPAHVLVGVGDIAYSIAGMYYDASENGYKPLTVDVYDDRVEVGIGDVGDFVIDGRPGCAGGLSRDHGVVAAGGNARLTRCCSGAW</sequence>
<dbReference type="GeneID" id="85166096"/>
<name>A0A087D955_9BIFI</name>
<gene>
    <name evidence="1" type="ORF">BSCA_2454</name>
</gene>
<dbReference type="Proteomes" id="UP000029033">
    <property type="component" value="Unassembled WGS sequence"/>
</dbReference>
<reference evidence="1 2" key="1">
    <citation type="submission" date="2014-03" db="EMBL/GenBank/DDBJ databases">
        <title>Genomics of Bifidobacteria.</title>
        <authorList>
            <person name="Ventura M."/>
            <person name="Milani C."/>
            <person name="Lugli G.A."/>
        </authorList>
    </citation>
    <scope>NUCLEOTIDE SEQUENCE [LARGE SCALE GENOMIC DNA]</scope>
    <source>
        <strain evidence="1 2">LMG 21589</strain>
    </source>
</reference>
<evidence type="ECO:0000313" key="1">
    <source>
        <dbReference type="EMBL" id="KFI92055.1"/>
    </source>
</evidence>
<evidence type="ECO:0000313" key="2">
    <source>
        <dbReference type="Proteomes" id="UP000029033"/>
    </source>
</evidence>
<dbReference type="EMBL" id="JGZO01000017">
    <property type="protein sequence ID" value="KFI92055.1"/>
    <property type="molecule type" value="Genomic_DNA"/>
</dbReference>
<accession>A0A087D955</accession>